<keyword evidence="2" id="KW-0732">Signal</keyword>
<feature type="chain" id="PRO_5014750707" description="Secreted protein" evidence="2">
    <location>
        <begin position="28"/>
        <end position="564"/>
    </location>
</feature>
<evidence type="ECO:0000313" key="4">
    <source>
        <dbReference type="Proteomes" id="UP000239563"/>
    </source>
</evidence>
<feature type="signal peptide" evidence="2">
    <location>
        <begin position="1"/>
        <end position="27"/>
    </location>
</feature>
<gene>
    <name evidence="3" type="ORF">SRS1_10309</name>
</gene>
<evidence type="ECO:0000256" key="2">
    <source>
        <dbReference type="SAM" id="SignalP"/>
    </source>
</evidence>
<sequence>MICTGIRQTVVSTLFVIALFLTAAVIGRPTPPVPATEVLEAVLSHLGGSPDAEPERVLQQQALHNPFRPPIAFRPHSAQVNPLLYGFHYPNPPPYLNYRWMAPGFGHHSVSADSPLVSRVPPEAQLLQDTNPSPHVPLLDGVPFGYQVGPPPYGGAYHVFTNPTLQHQTPSVPLRGELSPAFPATPPQINHAVAPETASGPSRPPEDVGTSASTRLKTPNKITYQTVYQPDPSVDDFIAMLRSRITHEGLEAVHEVRATRPVELPTHLDGGVNSLAVNTFWRRNLAKEVIMSGQSGVKRLLITYYYKPRFLPRSASKDYIGVWAIGPAKVGSNSDLFLHGFYPFTSKQYGELGRQPEAVGEYYLTMRHRFSGLSITVDPVSSSERGEVAVLPQEAGDPAHATPSQGHILAMGQDEGEPIRYRAYVYQEDPAIVPLLEDWCNRIHMRADAFTQVHLSREEQLLLPVRIGVAFHFPRQVKIVTTRDGTSLMLAFHGDLSWMKQHKGSVMTVWRFGRPELTDDGTLGRTMYAVGVFRLSKRTWLKLQPEDIPGLRDSIFPNDRVDYA</sequence>
<organism evidence="3 4">
    <name type="scientific">Sporisorium reilianum f. sp. reilianum</name>
    <dbReference type="NCBI Taxonomy" id="72559"/>
    <lineage>
        <taxon>Eukaryota</taxon>
        <taxon>Fungi</taxon>
        <taxon>Dikarya</taxon>
        <taxon>Basidiomycota</taxon>
        <taxon>Ustilaginomycotina</taxon>
        <taxon>Ustilaginomycetes</taxon>
        <taxon>Ustilaginales</taxon>
        <taxon>Ustilaginaceae</taxon>
        <taxon>Sporisorium</taxon>
    </lineage>
</organism>
<protein>
    <recommendedName>
        <fullName evidence="5">Secreted protein</fullName>
    </recommendedName>
</protein>
<dbReference type="Proteomes" id="UP000239563">
    <property type="component" value="Chromosome II"/>
</dbReference>
<dbReference type="EMBL" id="LT795055">
    <property type="protein sequence ID" value="SJX61316.1"/>
    <property type="molecule type" value="Genomic_DNA"/>
</dbReference>
<proteinExistence type="predicted"/>
<name>A0A2N8U8C6_9BASI</name>
<evidence type="ECO:0000313" key="3">
    <source>
        <dbReference type="EMBL" id="SJX61316.1"/>
    </source>
</evidence>
<evidence type="ECO:0000256" key="1">
    <source>
        <dbReference type="SAM" id="MobiDB-lite"/>
    </source>
</evidence>
<dbReference type="AlphaFoldDB" id="A0A2N8U8C6"/>
<accession>A0A2N8U8C6</accession>
<reference evidence="3 4" key="1">
    <citation type="submission" date="2017-02" db="EMBL/GenBank/DDBJ databases">
        <authorList>
            <person name="Peterson S.W."/>
        </authorList>
    </citation>
    <scope>NUCLEOTIDE SEQUENCE [LARGE SCALE GENOMIC DNA]</scope>
    <source>
        <strain evidence="3 4">SRS1_H2-8</strain>
    </source>
</reference>
<evidence type="ECO:0008006" key="5">
    <source>
        <dbReference type="Google" id="ProtNLM"/>
    </source>
</evidence>
<feature type="region of interest" description="Disordered" evidence="1">
    <location>
        <begin position="189"/>
        <end position="215"/>
    </location>
</feature>